<organism evidence="2 3">
    <name type="scientific">Bimuria novae-zelandiae CBS 107.79</name>
    <dbReference type="NCBI Taxonomy" id="1447943"/>
    <lineage>
        <taxon>Eukaryota</taxon>
        <taxon>Fungi</taxon>
        <taxon>Dikarya</taxon>
        <taxon>Ascomycota</taxon>
        <taxon>Pezizomycotina</taxon>
        <taxon>Dothideomycetes</taxon>
        <taxon>Pleosporomycetidae</taxon>
        <taxon>Pleosporales</taxon>
        <taxon>Massarineae</taxon>
        <taxon>Didymosphaeriaceae</taxon>
        <taxon>Bimuria</taxon>
    </lineage>
</organism>
<sequence>MKLSALFLASALLGAQAAPSSPSTPLLVKRVDNWCKIDPNLVDVDCRSKPGVGAGSHVRYINTGQRFGVNCIKVVGGRTWDWIPGWGCWTTSRATLSADPVRSSCEGLGEWVRNGCEDELFAPLIVIAIVG</sequence>
<accession>A0A6A5UV07</accession>
<keyword evidence="3" id="KW-1185">Reference proteome</keyword>
<dbReference type="EMBL" id="ML976728">
    <property type="protein sequence ID" value="KAF1967779.1"/>
    <property type="molecule type" value="Genomic_DNA"/>
</dbReference>
<protein>
    <submittedName>
        <fullName evidence="2">Uncharacterized protein</fullName>
    </submittedName>
</protein>
<dbReference type="Proteomes" id="UP000800036">
    <property type="component" value="Unassembled WGS sequence"/>
</dbReference>
<name>A0A6A5UV07_9PLEO</name>
<dbReference type="AlphaFoldDB" id="A0A6A5UV07"/>
<dbReference type="OrthoDB" id="3477104at2759"/>
<evidence type="ECO:0000313" key="2">
    <source>
        <dbReference type="EMBL" id="KAF1967779.1"/>
    </source>
</evidence>
<feature type="signal peptide" evidence="1">
    <location>
        <begin position="1"/>
        <end position="17"/>
    </location>
</feature>
<proteinExistence type="predicted"/>
<evidence type="ECO:0000256" key="1">
    <source>
        <dbReference type="SAM" id="SignalP"/>
    </source>
</evidence>
<reference evidence="2" key="1">
    <citation type="journal article" date="2020" name="Stud. Mycol.">
        <title>101 Dothideomycetes genomes: a test case for predicting lifestyles and emergence of pathogens.</title>
        <authorList>
            <person name="Haridas S."/>
            <person name="Albert R."/>
            <person name="Binder M."/>
            <person name="Bloem J."/>
            <person name="Labutti K."/>
            <person name="Salamov A."/>
            <person name="Andreopoulos B."/>
            <person name="Baker S."/>
            <person name="Barry K."/>
            <person name="Bills G."/>
            <person name="Bluhm B."/>
            <person name="Cannon C."/>
            <person name="Castanera R."/>
            <person name="Culley D."/>
            <person name="Daum C."/>
            <person name="Ezra D."/>
            <person name="Gonzalez J."/>
            <person name="Henrissat B."/>
            <person name="Kuo A."/>
            <person name="Liang C."/>
            <person name="Lipzen A."/>
            <person name="Lutzoni F."/>
            <person name="Magnuson J."/>
            <person name="Mondo S."/>
            <person name="Nolan M."/>
            <person name="Ohm R."/>
            <person name="Pangilinan J."/>
            <person name="Park H.-J."/>
            <person name="Ramirez L."/>
            <person name="Alfaro M."/>
            <person name="Sun H."/>
            <person name="Tritt A."/>
            <person name="Yoshinaga Y."/>
            <person name="Zwiers L.-H."/>
            <person name="Turgeon B."/>
            <person name="Goodwin S."/>
            <person name="Spatafora J."/>
            <person name="Crous P."/>
            <person name="Grigoriev I."/>
        </authorList>
    </citation>
    <scope>NUCLEOTIDE SEQUENCE</scope>
    <source>
        <strain evidence="2">CBS 107.79</strain>
    </source>
</reference>
<gene>
    <name evidence="2" type="ORF">BU23DRAFT_572934</name>
</gene>
<evidence type="ECO:0000313" key="3">
    <source>
        <dbReference type="Proteomes" id="UP000800036"/>
    </source>
</evidence>
<keyword evidence="1" id="KW-0732">Signal</keyword>
<feature type="chain" id="PRO_5025491872" evidence="1">
    <location>
        <begin position="18"/>
        <end position="131"/>
    </location>
</feature>